<keyword evidence="1" id="KW-0812">Transmembrane</keyword>
<accession>A0A5B7GAM2</accession>
<dbReference type="Proteomes" id="UP000324222">
    <property type="component" value="Unassembled WGS sequence"/>
</dbReference>
<reference evidence="2 3" key="1">
    <citation type="submission" date="2019-05" db="EMBL/GenBank/DDBJ databases">
        <title>Another draft genome of Portunus trituberculatus and its Hox gene families provides insights of decapod evolution.</title>
        <authorList>
            <person name="Jeong J.-H."/>
            <person name="Song I."/>
            <person name="Kim S."/>
            <person name="Choi T."/>
            <person name="Kim D."/>
            <person name="Ryu S."/>
            <person name="Kim W."/>
        </authorList>
    </citation>
    <scope>NUCLEOTIDE SEQUENCE [LARGE SCALE GENOMIC DNA]</scope>
    <source>
        <tissue evidence="2">Muscle</tissue>
    </source>
</reference>
<gene>
    <name evidence="2" type="ORF">E2C01_048096</name>
</gene>
<proteinExistence type="predicted"/>
<sequence>MHCLVTLFYDVTTHFLPHHRKAGQRSGFGRIIKPRILLATLRAKEQPVLVQYVYLRIFFVSTVAAFYSVLGGD</sequence>
<comment type="caution">
    <text evidence="2">The sequence shown here is derived from an EMBL/GenBank/DDBJ whole genome shotgun (WGS) entry which is preliminary data.</text>
</comment>
<keyword evidence="3" id="KW-1185">Reference proteome</keyword>
<keyword evidence="1" id="KW-0472">Membrane</keyword>
<organism evidence="2 3">
    <name type="scientific">Portunus trituberculatus</name>
    <name type="common">Swimming crab</name>
    <name type="synonym">Neptunus trituberculatus</name>
    <dbReference type="NCBI Taxonomy" id="210409"/>
    <lineage>
        <taxon>Eukaryota</taxon>
        <taxon>Metazoa</taxon>
        <taxon>Ecdysozoa</taxon>
        <taxon>Arthropoda</taxon>
        <taxon>Crustacea</taxon>
        <taxon>Multicrustacea</taxon>
        <taxon>Malacostraca</taxon>
        <taxon>Eumalacostraca</taxon>
        <taxon>Eucarida</taxon>
        <taxon>Decapoda</taxon>
        <taxon>Pleocyemata</taxon>
        <taxon>Brachyura</taxon>
        <taxon>Eubrachyura</taxon>
        <taxon>Portunoidea</taxon>
        <taxon>Portunidae</taxon>
        <taxon>Portuninae</taxon>
        <taxon>Portunus</taxon>
    </lineage>
</organism>
<evidence type="ECO:0000256" key="1">
    <source>
        <dbReference type="SAM" id="Phobius"/>
    </source>
</evidence>
<feature type="transmembrane region" description="Helical" evidence="1">
    <location>
        <begin position="52"/>
        <end position="70"/>
    </location>
</feature>
<keyword evidence="1" id="KW-1133">Transmembrane helix</keyword>
<name>A0A5B7GAM2_PORTR</name>
<evidence type="ECO:0000313" key="3">
    <source>
        <dbReference type="Proteomes" id="UP000324222"/>
    </source>
</evidence>
<protein>
    <submittedName>
        <fullName evidence="2">Uncharacterized protein</fullName>
    </submittedName>
</protein>
<dbReference type="AlphaFoldDB" id="A0A5B7GAM2"/>
<dbReference type="EMBL" id="VSRR010012176">
    <property type="protein sequence ID" value="MPC54188.1"/>
    <property type="molecule type" value="Genomic_DNA"/>
</dbReference>
<evidence type="ECO:0000313" key="2">
    <source>
        <dbReference type="EMBL" id="MPC54188.1"/>
    </source>
</evidence>